<proteinExistence type="predicted"/>
<reference evidence="1 2" key="1">
    <citation type="submission" date="2017-11" db="EMBL/GenBank/DDBJ databases">
        <title>Isolation and Characterization of Methanofollis Species from Methane Seep Offshore SW Taiwan.</title>
        <authorList>
            <person name="Teng N.-H."/>
            <person name="Lai M.-C."/>
            <person name="Chen S.-C."/>
        </authorList>
    </citation>
    <scope>NUCLEOTIDE SEQUENCE [LARGE SCALE GENOMIC DNA]</scope>
    <source>
        <strain evidence="1 2">FWC-SCC2</strain>
    </source>
</reference>
<organism evidence="1 2">
    <name type="scientific">Methanofollis fontis</name>
    <dbReference type="NCBI Taxonomy" id="2052832"/>
    <lineage>
        <taxon>Archaea</taxon>
        <taxon>Methanobacteriati</taxon>
        <taxon>Methanobacteriota</taxon>
        <taxon>Stenosarchaea group</taxon>
        <taxon>Methanomicrobia</taxon>
        <taxon>Methanomicrobiales</taxon>
        <taxon>Methanomicrobiaceae</taxon>
        <taxon>Methanofollis</taxon>
    </lineage>
</organism>
<comment type="caution">
    <text evidence="1">The sequence shown here is derived from an EMBL/GenBank/DDBJ whole genome shotgun (WGS) entry which is preliminary data.</text>
</comment>
<sequence>MGMMAWKGIALLPGLICLGILALTAGCAGIGFGDVIYSDGSLQVVVNNPGEAVDATVQVTVFSTNGVSQTEVANFVRPTTLEPGTNAFEFEVDLEPGTYKLYLYISKGTERSVSVIRDITV</sequence>
<dbReference type="Proteomes" id="UP000292580">
    <property type="component" value="Unassembled WGS sequence"/>
</dbReference>
<accession>A0A483CNW5</accession>
<dbReference type="EMBL" id="PGCL01000002">
    <property type="protein sequence ID" value="TAJ44700.1"/>
    <property type="molecule type" value="Genomic_DNA"/>
</dbReference>
<evidence type="ECO:0000313" key="1">
    <source>
        <dbReference type="EMBL" id="TAJ44700.1"/>
    </source>
</evidence>
<dbReference type="AlphaFoldDB" id="A0A483CNW5"/>
<dbReference type="PROSITE" id="PS51257">
    <property type="entry name" value="PROKAR_LIPOPROTEIN"/>
    <property type="match status" value="1"/>
</dbReference>
<evidence type="ECO:0000313" key="2">
    <source>
        <dbReference type="Proteomes" id="UP000292580"/>
    </source>
</evidence>
<keyword evidence="2" id="KW-1185">Reference proteome</keyword>
<gene>
    <name evidence="1" type="ORF">CUJ86_05210</name>
</gene>
<name>A0A483CNW5_9EURY</name>
<protein>
    <submittedName>
        <fullName evidence="1">Uncharacterized protein</fullName>
    </submittedName>
</protein>